<feature type="compositionally biased region" description="Basic and acidic residues" evidence="1">
    <location>
        <begin position="26"/>
        <end position="37"/>
    </location>
</feature>
<comment type="caution">
    <text evidence="2">The sequence shown here is derived from an EMBL/GenBank/DDBJ whole genome shotgun (WGS) entry which is preliminary data.</text>
</comment>
<feature type="compositionally biased region" description="Basic and acidic residues" evidence="1">
    <location>
        <begin position="165"/>
        <end position="174"/>
    </location>
</feature>
<proteinExistence type="predicted"/>
<gene>
    <name evidence="2" type="ORF">JYU34_002687</name>
</gene>
<accession>A0ABQ7R317</accession>
<feature type="region of interest" description="Disordered" evidence="1">
    <location>
        <begin position="1"/>
        <end position="42"/>
    </location>
</feature>
<feature type="compositionally biased region" description="Basic residues" evidence="1">
    <location>
        <begin position="190"/>
        <end position="200"/>
    </location>
</feature>
<reference evidence="2 3" key="1">
    <citation type="submission" date="2021-06" db="EMBL/GenBank/DDBJ databases">
        <title>A haploid diamondback moth (Plutella xylostella L.) genome assembly resolves 31 chromosomes and identifies a diamide resistance mutation.</title>
        <authorList>
            <person name="Ward C.M."/>
            <person name="Perry K.D."/>
            <person name="Baker G."/>
            <person name="Powis K."/>
            <person name="Heckel D.G."/>
            <person name="Baxter S.W."/>
        </authorList>
    </citation>
    <scope>NUCLEOTIDE SEQUENCE [LARGE SCALE GENOMIC DNA]</scope>
    <source>
        <strain evidence="2 3">LV</strain>
        <tissue evidence="2">Single pupa</tissue>
    </source>
</reference>
<name>A0ABQ7R317_PLUXY</name>
<evidence type="ECO:0000313" key="2">
    <source>
        <dbReference type="EMBL" id="KAG7311639.1"/>
    </source>
</evidence>
<feature type="compositionally biased region" description="Basic and acidic residues" evidence="1">
    <location>
        <begin position="219"/>
        <end position="243"/>
    </location>
</feature>
<keyword evidence="3" id="KW-1185">Reference proteome</keyword>
<evidence type="ECO:0000256" key="1">
    <source>
        <dbReference type="SAM" id="MobiDB-lite"/>
    </source>
</evidence>
<feature type="compositionally biased region" description="Acidic residues" evidence="1">
    <location>
        <begin position="175"/>
        <end position="186"/>
    </location>
</feature>
<feature type="compositionally biased region" description="Polar residues" evidence="1">
    <location>
        <begin position="201"/>
        <end position="213"/>
    </location>
</feature>
<sequence length="243" mass="27240">MNNSDQPKKKQKKLKNKLQPNTNKGPRVDTSNDHGAREPPLCPLAAKDSEWVGVCKIPRPRQPSTSLHGAEERELHIVKREDVPAIKPVNLLFPGLLEKDPETVKGIYTKLMSTTDVTKRLVDLGQKANFTFMNKTARLIPRDKKWLECVTENTNSLDSSTTTMHNHDNKKTSDYDADAEGTDEEEKAPAPKKKIKKKRSVNTPDCDSYSTVCPTAGENLKDKSDSDSNKADKSQSKKDEKKK</sequence>
<protein>
    <submittedName>
        <fullName evidence="2">Uncharacterized protein</fullName>
    </submittedName>
</protein>
<feature type="compositionally biased region" description="Polar residues" evidence="1">
    <location>
        <begin position="155"/>
        <end position="164"/>
    </location>
</feature>
<dbReference type="EMBL" id="JAHIBW010000004">
    <property type="protein sequence ID" value="KAG7311639.1"/>
    <property type="molecule type" value="Genomic_DNA"/>
</dbReference>
<feature type="region of interest" description="Disordered" evidence="1">
    <location>
        <begin position="155"/>
        <end position="243"/>
    </location>
</feature>
<evidence type="ECO:0000313" key="3">
    <source>
        <dbReference type="Proteomes" id="UP000823941"/>
    </source>
</evidence>
<organism evidence="2 3">
    <name type="scientific">Plutella xylostella</name>
    <name type="common">Diamondback moth</name>
    <name type="synonym">Plutella maculipennis</name>
    <dbReference type="NCBI Taxonomy" id="51655"/>
    <lineage>
        <taxon>Eukaryota</taxon>
        <taxon>Metazoa</taxon>
        <taxon>Ecdysozoa</taxon>
        <taxon>Arthropoda</taxon>
        <taxon>Hexapoda</taxon>
        <taxon>Insecta</taxon>
        <taxon>Pterygota</taxon>
        <taxon>Neoptera</taxon>
        <taxon>Endopterygota</taxon>
        <taxon>Lepidoptera</taxon>
        <taxon>Glossata</taxon>
        <taxon>Ditrysia</taxon>
        <taxon>Yponomeutoidea</taxon>
        <taxon>Plutellidae</taxon>
        <taxon>Plutella</taxon>
    </lineage>
</organism>
<dbReference type="Proteomes" id="UP000823941">
    <property type="component" value="Chromosome 4"/>
</dbReference>